<dbReference type="InterPro" id="IPR045857">
    <property type="entry name" value="O16G_dom_2"/>
</dbReference>
<dbReference type="Gene3D" id="2.60.40.1180">
    <property type="entry name" value="Golgi alpha-mannosidase II"/>
    <property type="match status" value="1"/>
</dbReference>
<evidence type="ECO:0000259" key="5">
    <source>
        <dbReference type="SMART" id="SM00642"/>
    </source>
</evidence>
<name>A0A8K0RNB0_9HYPO</name>
<dbReference type="GO" id="GO:0005987">
    <property type="term" value="P:sucrose catabolic process"/>
    <property type="evidence" value="ECO:0007669"/>
    <property type="project" value="TreeGrafter"/>
</dbReference>
<evidence type="ECO:0000313" key="7">
    <source>
        <dbReference type="Proteomes" id="UP000813427"/>
    </source>
</evidence>
<dbReference type="FunFam" id="3.20.20.80:FF:000064">
    <property type="entry name" value="Oligo-1,6-glucosidase"/>
    <property type="match status" value="2"/>
</dbReference>
<keyword evidence="3" id="KW-0326">Glycosidase</keyword>
<dbReference type="Proteomes" id="UP000813427">
    <property type="component" value="Unassembled WGS sequence"/>
</dbReference>
<dbReference type="Gene3D" id="3.90.400.10">
    <property type="entry name" value="Oligo-1,6-glucosidase, Domain 2"/>
    <property type="match status" value="1"/>
</dbReference>
<evidence type="ECO:0000256" key="1">
    <source>
        <dbReference type="ARBA" id="ARBA00008061"/>
    </source>
</evidence>
<dbReference type="PANTHER" id="PTHR10357">
    <property type="entry name" value="ALPHA-AMYLASE FAMILY MEMBER"/>
    <property type="match status" value="1"/>
</dbReference>
<dbReference type="GO" id="GO:0000025">
    <property type="term" value="P:maltose catabolic process"/>
    <property type="evidence" value="ECO:0007669"/>
    <property type="project" value="TreeGrafter"/>
</dbReference>
<evidence type="ECO:0000256" key="2">
    <source>
        <dbReference type="ARBA" id="ARBA00022801"/>
    </source>
</evidence>
<dbReference type="PANTHER" id="PTHR10357:SF232">
    <property type="entry name" value="GLYCOSYL HYDROLASE FAMILY 13 CATALYTIC DOMAIN-CONTAINING PROTEIN"/>
    <property type="match status" value="1"/>
</dbReference>
<dbReference type="FunFam" id="3.90.400.10:FF:000002">
    <property type="entry name" value="Sucrose isomerase"/>
    <property type="match status" value="1"/>
</dbReference>
<protein>
    <submittedName>
        <fullName evidence="6">Glycoside hydrolase superfamily</fullName>
    </submittedName>
</protein>
<dbReference type="GO" id="GO:0004556">
    <property type="term" value="F:alpha-amylase activity"/>
    <property type="evidence" value="ECO:0007669"/>
    <property type="project" value="TreeGrafter"/>
</dbReference>
<dbReference type="SUPFAM" id="SSF51011">
    <property type="entry name" value="Glycosyl hydrolase domain"/>
    <property type="match status" value="1"/>
</dbReference>
<dbReference type="SMART" id="SM00642">
    <property type="entry name" value="Aamy"/>
    <property type="match status" value="1"/>
</dbReference>
<dbReference type="AlphaFoldDB" id="A0A8K0RNB0"/>
<dbReference type="InterPro" id="IPR013780">
    <property type="entry name" value="Glyco_hydro_b"/>
</dbReference>
<organism evidence="6 7">
    <name type="scientific">Fusarium tricinctum</name>
    <dbReference type="NCBI Taxonomy" id="61284"/>
    <lineage>
        <taxon>Eukaryota</taxon>
        <taxon>Fungi</taxon>
        <taxon>Dikarya</taxon>
        <taxon>Ascomycota</taxon>
        <taxon>Pezizomycotina</taxon>
        <taxon>Sordariomycetes</taxon>
        <taxon>Hypocreomycetidae</taxon>
        <taxon>Hypocreales</taxon>
        <taxon>Nectriaceae</taxon>
        <taxon>Fusarium</taxon>
        <taxon>Fusarium tricinctum species complex</taxon>
    </lineage>
</organism>
<gene>
    <name evidence="6" type="ORF">BKA59DRAFT_460741</name>
</gene>
<dbReference type="Gene3D" id="3.20.20.80">
    <property type="entry name" value="Glycosidases"/>
    <property type="match status" value="1"/>
</dbReference>
<keyword evidence="2 6" id="KW-0378">Hydrolase</keyword>
<dbReference type="InterPro" id="IPR017853">
    <property type="entry name" value="GH"/>
</dbReference>
<dbReference type="GO" id="GO:0004575">
    <property type="term" value="F:sucrose alpha-glucosidase activity"/>
    <property type="evidence" value="ECO:0007669"/>
    <property type="project" value="TreeGrafter"/>
</dbReference>
<dbReference type="EMBL" id="JAGPXF010000008">
    <property type="protein sequence ID" value="KAH7233285.1"/>
    <property type="molecule type" value="Genomic_DNA"/>
</dbReference>
<accession>A0A8K0RNB0</accession>
<dbReference type="SUPFAM" id="SSF51445">
    <property type="entry name" value="(Trans)glycosidases"/>
    <property type="match status" value="1"/>
</dbReference>
<comment type="caution">
    <text evidence="6">The sequence shown here is derived from an EMBL/GenBank/DDBJ whole genome shotgun (WGS) entry which is preliminary data.</text>
</comment>
<dbReference type="GO" id="GO:0004574">
    <property type="term" value="F:oligo-1,6-glucosidase activity"/>
    <property type="evidence" value="ECO:0007669"/>
    <property type="project" value="TreeGrafter"/>
</dbReference>
<evidence type="ECO:0000256" key="4">
    <source>
        <dbReference type="ARBA" id="ARBA00026248"/>
    </source>
</evidence>
<comment type="similarity">
    <text evidence="1">Belongs to the glycosyl hydrolase 13 family.</text>
</comment>
<evidence type="ECO:0000256" key="3">
    <source>
        <dbReference type="ARBA" id="ARBA00023295"/>
    </source>
</evidence>
<dbReference type="FunFam" id="2.60.40.1180:FF:000007">
    <property type="entry name" value="Sucrose isomerase"/>
    <property type="match status" value="1"/>
</dbReference>
<keyword evidence="7" id="KW-1185">Reference proteome</keyword>
<dbReference type="CDD" id="cd11333">
    <property type="entry name" value="AmyAc_SI_OligoGlu_DGase"/>
    <property type="match status" value="1"/>
</dbReference>
<keyword evidence="4" id="KW-0462">Maltose metabolism</keyword>
<reference evidence="6" key="1">
    <citation type="journal article" date="2021" name="Nat. Commun.">
        <title>Genetic determinants of endophytism in the Arabidopsis root mycobiome.</title>
        <authorList>
            <person name="Mesny F."/>
            <person name="Miyauchi S."/>
            <person name="Thiergart T."/>
            <person name="Pickel B."/>
            <person name="Atanasova L."/>
            <person name="Karlsson M."/>
            <person name="Huettel B."/>
            <person name="Barry K.W."/>
            <person name="Haridas S."/>
            <person name="Chen C."/>
            <person name="Bauer D."/>
            <person name="Andreopoulos W."/>
            <person name="Pangilinan J."/>
            <person name="LaButti K."/>
            <person name="Riley R."/>
            <person name="Lipzen A."/>
            <person name="Clum A."/>
            <person name="Drula E."/>
            <person name="Henrissat B."/>
            <person name="Kohler A."/>
            <person name="Grigoriev I.V."/>
            <person name="Martin F.M."/>
            <person name="Hacquard S."/>
        </authorList>
    </citation>
    <scope>NUCLEOTIDE SEQUENCE</scope>
    <source>
        <strain evidence="6">MPI-SDFR-AT-0068</strain>
    </source>
</reference>
<proteinExistence type="inferred from homology"/>
<dbReference type="InterPro" id="IPR006047">
    <property type="entry name" value="GH13_cat_dom"/>
</dbReference>
<dbReference type="Pfam" id="PF00128">
    <property type="entry name" value="Alpha-amylase"/>
    <property type="match status" value="1"/>
</dbReference>
<dbReference type="GO" id="GO:0033934">
    <property type="term" value="F:glucan 1,4-alpha-maltotriohydrolase activity"/>
    <property type="evidence" value="ECO:0007669"/>
    <property type="project" value="TreeGrafter"/>
</dbReference>
<dbReference type="OrthoDB" id="1740265at2759"/>
<feature type="domain" description="Glycosyl hydrolase family 13 catalytic" evidence="5">
    <location>
        <begin position="63"/>
        <end position="478"/>
    </location>
</feature>
<sequence>MDASFVLLLDCSTFHNRRLYFSSSNSPRSGHSQAVKTINVSAENSDKPSHVTEAWWKEASVYQIYPASFNDSNGDGIGDIPGVIEKLDYFKRLNVDIVWLCPVYPSPQVDMGYDVANYCDIDPQYGTMADVEQLIDGLHSRGLKLLMDLVVNHTSDRHKWFQESRSSRDNPYREYYIWRKPRYDEHGERQPPNNWVSYFGVIYTGSNLGSAWEYDAPSGEYYLHLFAKEQPDLNWEHYPVRQAVHDIIRFWLDKGVDGFRMDVINFIGKADGLPDAQVHVPGVKYQSGHEHFACRILKKYNAFSVGEMPAVQDPKEIIKSVGENRGELNMIFNFEIVDMDHGDKGKFSPCKWVMQDLKSIVNKWQTFMYSNGGWNALYLENHDQSRTVSRYVSDKPVHRALSSKMLSTFLCFQSGTVFVYQGQELGMKNMPEEWEMTEHRDLETLNHWEELKQMVGGDVAALEIARKEYQLKSRDHARTPVQWDATPNAGFTAGTPWIRVNDDYETWNANAQVGTRDGVFEYWRSALSLRKELKKIIVYGDFELLDKDNDDVFAYARSNGGQKVVVVCNFRERKIPWPASTSADLKLGKVLLSNYPEIDLKQETLILRPFKAFVCHLS</sequence>
<evidence type="ECO:0000313" key="6">
    <source>
        <dbReference type="EMBL" id="KAH7233285.1"/>
    </source>
</evidence>